<dbReference type="AlphaFoldDB" id="A0A644TTB0"/>
<dbReference type="GO" id="GO:0016746">
    <property type="term" value="F:acyltransferase activity"/>
    <property type="evidence" value="ECO:0007669"/>
    <property type="project" value="InterPro"/>
</dbReference>
<dbReference type="EMBL" id="VSSQ01000051">
    <property type="protein sequence ID" value="MPL70194.1"/>
    <property type="molecule type" value="Genomic_DNA"/>
</dbReference>
<comment type="caution">
    <text evidence="2">The sequence shown here is derived from an EMBL/GenBank/DDBJ whole genome shotgun (WGS) entry which is preliminary data.</text>
</comment>
<evidence type="ECO:0000313" key="2">
    <source>
        <dbReference type="EMBL" id="MPL70194.1"/>
    </source>
</evidence>
<dbReference type="Pfam" id="PF01553">
    <property type="entry name" value="Acyltransferase"/>
    <property type="match status" value="1"/>
</dbReference>
<dbReference type="SUPFAM" id="SSF69593">
    <property type="entry name" value="Glycerol-3-phosphate (1)-acyltransferase"/>
    <property type="match status" value="1"/>
</dbReference>
<reference evidence="2" key="1">
    <citation type="submission" date="2019-08" db="EMBL/GenBank/DDBJ databases">
        <authorList>
            <person name="Kucharzyk K."/>
            <person name="Murdoch R.W."/>
            <person name="Higgins S."/>
            <person name="Loffler F."/>
        </authorList>
    </citation>
    <scope>NUCLEOTIDE SEQUENCE</scope>
</reference>
<feature type="domain" description="Phospholipid/glycerol acyltransferase" evidence="1">
    <location>
        <begin position="37"/>
        <end position="154"/>
    </location>
</feature>
<evidence type="ECO:0000259" key="1">
    <source>
        <dbReference type="Pfam" id="PF01553"/>
    </source>
</evidence>
<protein>
    <recommendedName>
        <fullName evidence="1">Phospholipid/glycerol acyltransferase domain-containing protein</fullName>
    </recommendedName>
</protein>
<name>A0A644TTB0_9ZZZZ</name>
<dbReference type="InterPro" id="IPR002123">
    <property type="entry name" value="Plipid/glycerol_acylTrfase"/>
</dbReference>
<sequence>MQKGNLLKAKHNFLIYPFFQFYTKVIIKRKFHAVIIEKKDIDTSKPILLISNHVSWWDGFWAMYINLNILKKKFYFMMHEKQLLEYKFFNQTGGFSINNQYRHIIDSINYSSSILEDKNNLLVIYPQGEINSIYQSNFIFKRGIEKIINQKDITLLFSANLIDYFSNHKPSLFIYLEEYNGEFDLKDIEEAYNLFYMNSTQKQINRER</sequence>
<proteinExistence type="predicted"/>
<accession>A0A644TTB0</accession>
<gene>
    <name evidence="2" type="ORF">SDC9_15947</name>
</gene>
<organism evidence="2">
    <name type="scientific">bioreactor metagenome</name>
    <dbReference type="NCBI Taxonomy" id="1076179"/>
    <lineage>
        <taxon>unclassified sequences</taxon>
        <taxon>metagenomes</taxon>
        <taxon>ecological metagenomes</taxon>
    </lineage>
</organism>